<protein>
    <recommendedName>
        <fullName evidence="6">Amine oxidase</fullName>
        <ecNumber evidence="6">1.4.3.-</ecNumber>
    </recommendedName>
</protein>
<dbReference type="PANTHER" id="PTHR43563">
    <property type="entry name" value="AMINE OXIDASE"/>
    <property type="match status" value="1"/>
</dbReference>
<dbReference type="InterPro" id="IPR050703">
    <property type="entry name" value="Flavin_MAO"/>
</dbReference>
<dbReference type="Proteomes" id="UP000434172">
    <property type="component" value="Unassembled WGS sequence"/>
</dbReference>
<comment type="caution">
    <text evidence="8">The sequence shown here is derived from an EMBL/GenBank/DDBJ whole genome shotgun (WGS) entry which is preliminary data.</text>
</comment>
<dbReference type="EC" id="1.4.3.-" evidence="6"/>
<keyword evidence="3 6" id="KW-0560">Oxidoreductase</keyword>
<dbReference type="InterPro" id="IPR002937">
    <property type="entry name" value="Amino_oxidase"/>
</dbReference>
<feature type="binding site" evidence="5">
    <location>
        <position position="354"/>
    </location>
    <ligand>
        <name>substrate</name>
    </ligand>
</feature>
<keyword evidence="6" id="KW-0285">Flavoprotein</keyword>
<comment type="cofactor">
    <cofactor evidence="1 6">
        <name>FAD</name>
        <dbReference type="ChEBI" id="CHEBI:57692"/>
    </cofactor>
</comment>
<dbReference type="SUPFAM" id="SSF51905">
    <property type="entry name" value="FAD/NAD(P)-binding domain"/>
    <property type="match status" value="1"/>
</dbReference>
<evidence type="ECO:0000256" key="1">
    <source>
        <dbReference type="ARBA" id="ARBA00001974"/>
    </source>
</evidence>
<evidence type="ECO:0000256" key="2">
    <source>
        <dbReference type="ARBA" id="ARBA00005995"/>
    </source>
</evidence>
<dbReference type="EMBL" id="WOWK01000104">
    <property type="protein sequence ID" value="KAF0318839.1"/>
    <property type="molecule type" value="Genomic_DNA"/>
</dbReference>
<evidence type="ECO:0000313" key="9">
    <source>
        <dbReference type="Proteomes" id="UP000434172"/>
    </source>
</evidence>
<name>A0A8H3W2M9_9PEZI</name>
<feature type="binding site" evidence="5">
    <location>
        <position position="278"/>
    </location>
    <ligand>
        <name>FAD</name>
        <dbReference type="ChEBI" id="CHEBI:57692"/>
    </ligand>
</feature>
<evidence type="ECO:0000256" key="4">
    <source>
        <dbReference type="ARBA" id="ARBA00048448"/>
    </source>
</evidence>
<dbReference type="Pfam" id="PF01593">
    <property type="entry name" value="Amino_oxidase"/>
    <property type="match status" value="2"/>
</dbReference>
<evidence type="ECO:0000256" key="3">
    <source>
        <dbReference type="ARBA" id="ARBA00023002"/>
    </source>
</evidence>
<dbReference type="OrthoDB" id="7777654at2759"/>
<evidence type="ECO:0000259" key="7">
    <source>
        <dbReference type="Pfam" id="PF01593"/>
    </source>
</evidence>
<dbReference type="AlphaFoldDB" id="A0A8H3W2M9"/>
<comment type="catalytic activity">
    <reaction evidence="4">
        <text>a secondary aliphatic amine + O2 + H2O = a primary amine + an aldehyde + H2O2</text>
        <dbReference type="Rhea" id="RHEA:26414"/>
        <dbReference type="ChEBI" id="CHEBI:15377"/>
        <dbReference type="ChEBI" id="CHEBI:15379"/>
        <dbReference type="ChEBI" id="CHEBI:16240"/>
        <dbReference type="ChEBI" id="CHEBI:17478"/>
        <dbReference type="ChEBI" id="CHEBI:58855"/>
        <dbReference type="ChEBI" id="CHEBI:65296"/>
        <dbReference type="EC" id="1.4.3.4"/>
    </reaction>
</comment>
<dbReference type="Gene3D" id="3.50.50.60">
    <property type="entry name" value="FAD/NAD(P)-binding domain"/>
    <property type="match status" value="2"/>
</dbReference>
<dbReference type="Gene3D" id="6.10.140.1210">
    <property type="match status" value="1"/>
</dbReference>
<gene>
    <name evidence="8" type="ORF">GQ607_013971</name>
</gene>
<sequence length="465" mass="51600">MSTREGFCFHPNDGTLKSGLKCSAVISPRTNIPCPMWDAFDVIIIGAGYAGLTACRDLCLSGYKVLLLEARDRIGGRTYTAEVDGHLYEMGGTWIHWNQPHLYREMSRYGTLEMIDSSDSDGAGCNYFTAVSGNTVSTLSHEDADHIIHKAFELLCDIDGKGGRVIIPYPQNPHFNPAAQKWEKMSVAARLGEINGKLSSTEMAILKAYITAITGNDMQNSGFFDVLRWWALCGYSAAGIYEGTEGFKIAMGQSNFARRLFEEALSTGNLGYAFDTYVDCVQNQEDSVLLRSKTGQTWAGKRLICTIPLNILHEVHFEPPLSAGKIAASRRGHINFAAKVHMETEGGNTHLVFFGSNRDFSDPKEDICDFLSDAQGIQEMNVKHVVWHNWLADPLSRGTWCNFALGYSFKYLEDLRKHQGNVLFASGDWALGWRGFIDGAIEEGTRAAKAVMDDLRPERPFESAL</sequence>
<keyword evidence="6" id="KW-0274">FAD</keyword>
<dbReference type="PANTHER" id="PTHR43563:SF1">
    <property type="entry name" value="AMINE OXIDASE [FLAVIN-CONTAINING] B"/>
    <property type="match status" value="1"/>
</dbReference>
<accession>A0A8H3W2M9</accession>
<evidence type="ECO:0000313" key="8">
    <source>
        <dbReference type="EMBL" id="KAF0318839.1"/>
    </source>
</evidence>
<keyword evidence="9" id="KW-1185">Reference proteome</keyword>
<comment type="similarity">
    <text evidence="2 6">Belongs to the flavin monoamine oxidase family.</text>
</comment>
<feature type="domain" description="Amine oxidase" evidence="7">
    <location>
        <begin position="380"/>
        <end position="452"/>
    </location>
</feature>
<feature type="binding site" evidence="5">
    <location>
        <begin position="69"/>
        <end position="70"/>
    </location>
    <ligand>
        <name>FAD</name>
        <dbReference type="ChEBI" id="CHEBI:57692"/>
    </ligand>
</feature>
<dbReference type="GO" id="GO:0097621">
    <property type="term" value="F:monoamine oxidase activity"/>
    <property type="evidence" value="ECO:0007669"/>
    <property type="project" value="UniProtKB-EC"/>
</dbReference>
<dbReference type="PRINTS" id="PR00757">
    <property type="entry name" value="AMINEOXDASEF"/>
</dbReference>
<dbReference type="InterPro" id="IPR001613">
    <property type="entry name" value="Flavin_amine_oxidase"/>
</dbReference>
<evidence type="ECO:0000256" key="6">
    <source>
        <dbReference type="RuleBase" id="RU362067"/>
    </source>
</evidence>
<proteinExistence type="inferred from homology"/>
<feature type="domain" description="Amine oxidase" evidence="7">
    <location>
        <begin position="50"/>
        <end position="348"/>
    </location>
</feature>
<dbReference type="Gene3D" id="3.90.660.10">
    <property type="match status" value="1"/>
</dbReference>
<organism evidence="8 9">
    <name type="scientific">Colletotrichum asianum</name>
    <dbReference type="NCBI Taxonomy" id="702518"/>
    <lineage>
        <taxon>Eukaryota</taxon>
        <taxon>Fungi</taxon>
        <taxon>Dikarya</taxon>
        <taxon>Ascomycota</taxon>
        <taxon>Pezizomycotina</taxon>
        <taxon>Sordariomycetes</taxon>
        <taxon>Hypocreomycetidae</taxon>
        <taxon>Glomerellales</taxon>
        <taxon>Glomerellaceae</taxon>
        <taxon>Colletotrichum</taxon>
        <taxon>Colletotrichum gloeosporioides species complex</taxon>
    </lineage>
</organism>
<evidence type="ECO:0000256" key="5">
    <source>
        <dbReference type="PIRSR" id="PIRSR601613-1"/>
    </source>
</evidence>
<dbReference type="InterPro" id="IPR036188">
    <property type="entry name" value="FAD/NAD-bd_sf"/>
</dbReference>
<reference evidence="8 9" key="1">
    <citation type="submission" date="2019-12" db="EMBL/GenBank/DDBJ databases">
        <title>A genome sequence resource for the geographically widespread anthracnose pathogen Colletotrichum asianum.</title>
        <authorList>
            <person name="Meng Y."/>
        </authorList>
    </citation>
    <scope>NUCLEOTIDE SEQUENCE [LARGE SCALE GENOMIC DNA]</scope>
    <source>
        <strain evidence="8 9">ICMP 18580</strain>
    </source>
</reference>